<dbReference type="InterPro" id="IPR058757">
    <property type="entry name" value="UFSP2_MPN_N"/>
</dbReference>
<protein>
    <recommendedName>
        <fullName evidence="4">JAB1/MPN/MOV34 metalloenzyme domain-containing protein</fullName>
    </recommendedName>
</protein>
<dbReference type="InterPro" id="IPR049387">
    <property type="entry name" value="UFSP2-like_2nd"/>
</dbReference>
<gene>
    <name evidence="3" type="ORF">g.9914</name>
</gene>
<dbReference type="AlphaFoldDB" id="A0A1B6DIF2"/>
<name>A0A1B6DIF2_9HEMI</name>
<feature type="domain" description="UFSP2 N-terminal MPN-like" evidence="2">
    <location>
        <begin position="1"/>
        <end position="132"/>
    </location>
</feature>
<dbReference type="Pfam" id="PF20908">
    <property type="entry name" value="UfSP2_N"/>
    <property type="match status" value="1"/>
</dbReference>
<feature type="non-terminal residue" evidence="3">
    <location>
        <position position="289"/>
    </location>
</feature>
<feature type="domain" description="UFSP2 second" evidence="1">
    <location>
        <begin position="159"/>
        <end position="288"/>
    </location>
</feature>
<dbReference type="EMBL" id="GEDC01011880">
    <property type="protein sequence ID" value="JAS25418.1"/>
    <property type="molecule type" value="Transcribed_RNA"/>
</dbReference>
<accession>A0A1B6DIF2</accession>
<sequence>MTPKLQILENVISRINDIKGQSAGALYGVMYNGTLLVIGMITSVPEESGASKYQELQIHFPTEIDFCGIVMFTEEDMDADVPISVLNDLKDVLVTDNPLLLKKSTNSNRLASYFYCNQKLVDTRHEVISEADVCRLFIHVRLQSRLSLNCEPSSEALIEAINNLQKKVSSGTVAFNVLQTKTYIFGTESEETSPIINQLFIESCILKDELTQKKKNISTNTIRNSDIIDVRMVHKVTQDVLSENLNRSAPVIHYSKSTGSQLMANLPIDALCLVHRERKVSELYAILVD</sequence>
<proteinExistence type="predicted"/>
<evidence type="ECO:0000313" key="3">
    <source>
        <dbReference type="EMBL" id="JAS25418.1"/>
    </source>
</evidence>
<evidence type="ECO:0000259" key="2">
    <source>
        <dbReference type="Pfam" id="PF26560"/>
    </source>
</evidence>
<organism evidence="3">
    <name type="scientific">Clastoptera arizonana</name>
    <name type="common">Arizona spittle bug</name>
    <dbReference type="NCBI Taxonomy" id="38151"/>
    <lineage>
        <taxon>Eukaryota</taxon>
        <taxon>Metazoa</taxon>
        <taxon>Ecdysozoa</taxon>
        <taxon>Arthropoda</taxon>
        <taxon>Hexapoda</taxon>
        <taxon>Insecta</taxon>
        <taxon>Pterygota</taxon>
        <taxon>Neoptera</taxon>
        <taxon>Paraneoptera</taxon>
        <taxon>Hemiptera</taxon>
        <taxon>Auchenorrhyncha</taxon>
        <taxon>Cercopoidea</taxon>
        <taxon>Clastopteridae</taxon>
        <taxon>Clastoptera</taxon>
    </lineage>
</organism>
<evidence type="ECO:0000259" key="1">
    <source>
        <dbReference type="Pfam" id="PF20908"/>
    </source>
</evidence>
<dbReference type="Pfam" id="PF26560">
    <property type="entry name" value="UFSP2_MPN_insect"/>
    <property type="match status" value="1"/>
</dbReference>
<evidence type="ECO:0008006" key="4">
    <source>
        <dbReference type="Google" id="ProtNLM"/>
    </source>
</evidence>
<reference evidence="3" key="1">
    <citation type="submission" date="2015-12" db="EMBL/GenBank/DDBJ databases">
        <title>De novo transcriptome assembly of four potential Pierce s Disease insect vectors from Arizona vineyards.</title>
        <authorList>
            <person name="Tassone E.E."/>
        </authorList>
    </citation>
    <scope>NUCLEOTIDE SEQUENCE</scope>
</reference>